<dbReference type="PANTHER" id="PTHR11662">
    <property type="entry name" value="SOLUTE CARRIER FAMILY 17"/>
    <property type="match status" value="1"/>
</dbReference>
<dbReference type="AlphaFoldDB" id="A0A556C8Z3"/>
<dbReference type="PROSITE" id="PS50850">
    <property type="entry name" value="MFS"/>
    <property type="match status" value="1"/>
</dbReference>
<feature type="transmembrane region" description="Helical" evidence="5">
    <location>
        <begin position="182"/>
        <end position="201"/>
    </location>
</feature>
<gene>
    <name evidence="7" type="ORF">FO013_16565</name>
</gene>
<feature type="transmembrane region" description="Helical" evidence="5">
    <location>
        <begin position="247"/>
        <end position="268"/>
    </location>
</feature>
<evidence type="ECO:0000313" key="7">
    <source>
        <dbReference type="EMBL" id="TSI13924.1"/>
    </source>
</evidence>
<evidence type="ECO:0000256" key="1">
    <source>
        <dbReference type="ARBA" id="ARBA00004651"/>
    </source>
</evidence>
<dbReference type="GO" id="GO:0005886">
    <property type="term" value="C:plasma membrane"/>
    <property type="evidence" value="ECO:0007669"/>
    <property type="project" value="UniProtKB-SubCell"/>
</dbReference>
<keyword evidence="2 5" id="KW-0812">Transmembrane</keyword>
<feature type="transmembrane region" description="Helical" evidence="5">
    <location>
        <begin position="115"/>
        <end position="142"/>
    </location>
</feature>
<dbReference type="PANTHER" id="PTHR11662:SF450">
    <property type="entry name" value="BLR1003 PROTEIN"/>
    <property type="match status" value="1"/>
</dbReference>
<dbReference type="Gene3D" id="1.20.1250.20">
    <property type="entry name" value="MFS general substrate transporter like domains"/>
    <property type="match status" value="2"/>
</dbReference>
<sequence length="457" mass="49226">MHKTQVSDIPTGTKPSVGITPTRRDWVIVALLLVFFTLNFADKASIGFSATQIKTDLGIGDSEYGLLSSGFFWLFAAGAVGIAALFKWINLLWAAPVLMLAWVATMIPLTMETSFLVLFLSRMVLGFFEGPAHALCQGIVALRFPAEKRALAGAIVNAGSSLGPLLSAPILTWIIVKYHWHAAFMVLIAVGLIWVGIWWFVNRGKMQMFNSNLPAGERIRLEDTSGRADPNGGITVPFYYYFRLSSFWGLGILSFGGYIITSAKTSWLPVFMHEGLGYSQELTGTLVTLPYAFAVVVLISSGALSGWLIKRGFSSKFARSYLTAFALIFAGVSFIIFSSIDSGLIQSIFVVAAFSINSVAFSIAFAGAADFLPAKQRVPFFGCIIGFYSIAGISAPYVIGLLVDSASSVEAGYGLAFRVVGVAIIVCALLGGSLLDPEKSRRKLLAASAIYASRKEN</sequence>
<name>A0A556C8Z3_BREAU</name>
<dbReference type="InterPro" id="IPR050382">
    <property type="entry name" value="MFS_Na/Anion_cotransporter"/>
</dbReference>
<keyword evidence="3 5" id="KW-1133">Transmembrane helix</keyword>
<feature type="transmembrane region" description="Helical" evidence="5">
    <location>
        <begin position="415"/>
        <end position="435"/>
    </location>
</feature>
<dbReference type="InterPro" id="IPR036259">
    <property type="entry name" value="MFS_trans_sf"/>
</dbReference>
<comment type="subcellular location">
    <subcellularLocation>
        <location evidence="1">Cell membrane</location>
        <topology evidence="1">Multi-pass membrane protein</topology>
    </subcellularLocation>
</comment>
<dbReference type="InterPro" id="IPR020846">
    <property type="entry name" value="MFS_dom"/>
</dbReference>
<dbReference type="Proteomes" id="UP000316406">
    <property type="component" value="Unassembled WGS sequence"/>
</dbReference>
<feature type="transmembrane region" description="Helical" evidence="5">
    <location>
        <begin position="26"/>
        <end position="46"/>
    </location>
</feature>
<evidence type="ECO:0000259" key="6">
    <source>
        <dbReference type="PROSITE" id="PS50850"/>
    </source>
</evidence>
<dbReference type="OrthoDB" id="8596007at2"/>
<evidence type="ECO:0000313" key="8">
    <source>
        <dbReference type="Proteomes" id="UP000316406"/>
    </source>
</evidence>
<feature type="transmembrane region" description="Helical" evidence="5">
    <location>
        <begin position="380"/>
        <end position="403"/>
    </location>
</feature>
<dbReference type="Pfam" id="PF07690">
    <property type="entry name" value="MFS_1"/>
    <property type="match status" value="1"/>
</dbReference>
<evidence type="ECO:0000256" key="3">
    <source>
        <dbReference type="ARBA" id="ARBA00022989"/>
    </source>
</evidence>
<feature type="transmembrane region" description="Helical" evidence="5">
    <location>
        <begin position="91"/>
        <end position="109"/>
    </location>
</feature>
<dbReference type="EMBL" id="VLTK01000010">
    <property type="protein sequence ID" value="TSI13924.1"/>
    <property type="molecule type" value="Genomic_DNA"/>
</dbReference>
<keyword evidence="8" id="KW-1185">Reference proteome</keyword>
<feature type="transmembrane region" description="Helical" evidence="5">
    <location>
        <begin position="288"/>
        <end position="309"/>
    </location>
</feature>
<feature type="transmembrane region" description="Helical" evidence="5">
    <location>
        <begin position="346"/>
        <end position="368"/>
    </location>
</feature>
<organism evidence="7 8">
    <name type="scientific">Brevibacterium aurantiacum</name>
    <dbReference type="NCBI Taxonomy" id="273384"/>
    <lineage>
        <taxon>Bacteria</taxon>
        <taxon>Bacillati</taxon>
        <taxon>Actinomycetota</taxon>
        <taxon>Actinomycetes</taxon>
        <taxon>Micrococcales</taxon>
        <taxon>Brevibacteriaceae</taxon>
        <taxon>Brevibacterium</taxon>
    </lineage>
</organism>
<feature type="transmembrane region" description="Helical" evidence="5">
    <location>
        <begin position="154"/>
        <end position="176"/>
    </location>
</feature>
<dbReference type="InterPro" id="IPR011701">
    <property type="entry name" value="MFS"/>
</dbReference>
<dbReference type="GO" id="GO:0022857">
    <property type="term" value="F:transmembrane transporter activity"/>
    <property type="evidence" value="ECO:0007669"/>
    <property type="project" value="InterPro"/>
</dbReference>
<evidence type="ECO:0000256" key="4">
    <source>
        <dbReference type="ARBA" id="ARBA00023136"/>
    </source>
</evidence>
<feature type="transmembrane region" description="Helical" evidence="5">
    <location>
        <begin position="66"/>
        <end position="86"/>
    </location>
</feature>
<reference evidence="7 8" key="1">
    <citation type="submission" date="2019-07" db="EMBL/GenBank/DDBJ databases">
        <title>Draft genome sequence of Brevibacterium aurantiacum XU54 isolated from Xinjiang China.</title>
        <authorList>
            <person name="Xu X."/>
        </authorList>
    </citation>
    <scope>NUCLEOTIDE SEQUENCE [LARGE SCALE GENOMIC DNA]</scope>
    <source>
        <strain evidence="7 8">XU54</strain>
    </source>
</reference>
<keyword evidence="4 5" id="KW-0472">Membrane</keyword>
<protein>
    <submittedName>
        <fullName evidence="7">MFS transporter</fullName>
    </submittedName>
</protein>
<dbReference type="SUPFAM" id="SSF103473">
    <property type="entry name" value="MFS general substrate transporter"/>
    <property type="match status" value="1"/>
</dbReference>
<evidence type="ECO:0000256" key="2">
    <source>
        <dbReference type="ARBA" id="ARBA00022692"/>
    </source>
</evidence>
<dbReference type="RefSeq" id="WP_143923659.1">
    <property type="nucleotide sequence ID" value="NZ_VLTK01000010.1"/>
</dbReference>
<proteinExistence type="predicted"/>
<comment type="caution">
    <text evidence="7">The sequence shown here is derived from an EMBL/GenBank/DDBJ whole genome shotgun (WGS) entry which is preliminary data.</text>
</comment>
<evidence type="ECO:0000256" key="5">
    <source>
        <dbReference type="SAM" id="Phobius"/>
    </source>
</evidence>
<accession>A0A556C8Z3</accession>
<feature type="transmembrane region" description="Helical" evidence="5">
    <location>
        <begin position="321"/>
        <end position="340"/>
    </location>
</feature>
<feature type="domain" description="Major facilitator superfamily (MFS) profile" evidence="6">
    <location>
        <begin position="28"/>
        <end position="439"/>
    </location>
</feature>